<gene>
    <name evidence="1" type="ordered locus">Dbac_1019</name>
</gene>
<dbReference type="AlphaFoldDB" id="C7LQA7"/>
<dbReference type="Proteomes" id="UP000002216">
    <property type="component" value="Chromosome"/>
</dbReference>
<dbReference type="EMBL" id="CP001629">
    <property type="protein sequence ID" value="ACU89133.1"/>
    <property type="molecule type" value="Genomic_DNA"/>
</dbReference>
<protein>
    <submittedName>
        <fullName evidence="1">Uncharacterized protein</fullName>
    </submittedName>
</protein>
<evidence type="ECO:0000313" key="1">
    <source>
        <dbReference type="EMBL" id="ACU89133.1"/>
    </source>
</evidence>
<reference evidence="1 2" key="1">
    <citation type="journal article" date="2009" name="Stand. Genomic Sci.">
        <title>Complete genome sequence of Desulfomicrobium baculatum type strain (X).</title>
        <authorList>
            <person name="Copeland A."/>
            <person name="Spring S."/>
            <person name="Goker M."/>
            <person name="Schneider S."/>
            <person name="Lapidus A."/>
            <person name="Del Rio T.G."/>
            <person name="Tice H."/>
            <person name="Cheng J.F."/>
            <person name="Chen F."/>
            <person name="Nolan M."/>
            <person name="Bruce D."/>
            <person name="Goodwin L."/>
            <person name="Pitluck S."/>
            <person name="Ivanova N."/>
            <person name="Mavrommatis K."/>
            <person name="Ovchinnikova G."/>
            <person name="Pati A."/>
            <person name="Chen A."/>
            <person name="Palaniappan K."/>
            <person name="Land M."/>
            <person name="Hauser L."/>
            <person name="Chang Y.J."/>
            <person name="Jeffries C.C."/>
            <person name="Meincke L."/>
            <person name="Sims D."/>
            <person name="Brettin T."/>
            <person name="Detter J.C."/>
            <person name="Han C."/>
            <person name="Chain P."/>
            <person name="Bristow J."/>
            <person name="Eisen J.A."/>
            <person name="Markowitz V."/>
            <person name="Hugenholtz P."/>
            <person name="Kyrpides N.C."/>
            <person name="Klenk H.P."/>
            <person name="Lucas S."/>
        </authorList>
    </citation>
    <scope>NUCLEOTIDE SEQUENCE [LARGE SCALE GENOMIC DNA]</scope>
    <source>
        <strain evidence="2">DSM 4028 / VKM B-1378 / X</strain>
    </source>
</reference>
<dbReference type="HOGENOM" id="CLU_2878479_0_0_7"/>
<organism evidence="1 2">
    <name type="scientific">Desulfomicrobium baculatum (strain DSM 4028 / VKM B-1378 / X)</name>
    <name type="common">Desulfovibrio baculatus</name>
    <dbReference type="NCBI Taxonomy" id="525897"/>
    <lineage>
        <taxon>Bacteria</taxon>
        <taxon>Pseudomonadati</taxon>
        <taxon>Thermodesulfobacteriota</taxon>
        <taxon>Desulfovibrionia</taxon>
        <taxon>Desulfovibrionales</taxon>
        <taxon>Desulfomicrobiaceae</taxon>
        <taxon>Desulfomicrobium</taxon>
    </lineage>
</organism>
<evidence type="ECO:0000313" key="2">
    <source>
        <dbReference type="Proteomes" id="UP000002216"/>
    </source>
</evidence>
<name>C7LQA7_DESBD</name>
<accession>C7LQA7</accession>
<sequence length="63" mass="7120">MVDHLEDHGSVVLTATNTENGLEHLAVITLLSIIKYAFSSNPIPITPTYVLEFLNIPRYMRLH</sequence>
<proteinExistence type="predicted"/>
<dbReference type="KEGG" id="dba:Dbac_1019"/>
<keyword evidence="2" id="KW-1185">Reference proteome</keyword>